<comment type="caution">
    <text evidence="2">The sequence shown here is derived from an EMBL/GenBank/DDBJ whole genome shotgun (WGS) entry which is preliminary data.</text>
</comment>
<dbReference type="SUPFAM" id="SSF55874">
    <property type="entry name" value="ATPase domain of HSP90 chaperone/DNA topoisomerase II/histidine kinase"/>
    <property type="match status" value="1"/>
</dbReference>
<evidence type="ECO:0008006" key="4">
    <source>
        <dbReference type="Google" id="ProtNLM"/>
    </source>
</evidence>
<protein>
    <recommendedName>
        <fullName evidence="4">ATPase</fullName>
    </recommendedName>
</protein>
<gene>
    <name evidence="2" type="ORF">QF034_002960</name>
</gene>
<dbReference type="EMBL" id="JAUSYP010000001">
    <property type="protein sequence ID" value="MDQ0748729.1"/>
    <property type="molecule type" value="Genomic_DNA"/>
</dbReference>
<feature type="region of interest" description="Disordered" evidence="1">
    <location>
        <begin position="1"/>
        <end position="20"/>
    </location>
</feature>
<evidence type="ECO:0000313" key="2">
    <source>
        <dbReference type="EMBL" id="MDQ0748729.1"/>
    </source>
</evidence>
<dbReference type="Pfam" id="PF13589">
    <property type="entry name" value="HATPase_c_3"/>
    <property type="match status" value="1"/>
</dbReference>
<accession>A0ABU0QMY1</accession>
<dbReference type="Gene3D" id="3.30.565.10">
    <property type="entry name" value="Histidine kinase-like ATPase, C-terminal domain"/>
    <property type="match status" value="1"/>
</dbReference>
<keyword evidence="3" id="KW-1185">Reference proteome</keyword>
<proteinExistence type="predicted"/>
<reference evidence="2 3" key="1">
    <citation type="submission" date="2023-07" db="EMBL/GenBank/DDBJ databases">
        <title>Comparative genomics of wheat-associated soil bacteria to identify genetic determinants of phenazine resistance.</title>
        <authorList>
            <person name="Mouncey N."/>
        </authorList>
    </citation>
    <scope>NUCLEOTIDE SEQUENCE [LARGE SCALE GENOMIC DNA]</scope>
    <source>
        <strain evidence="2 3">B3I12</strain>
    </source>
</reference>
<name>A0ABU0QMY1_9ACTN</name>
<dbReference type="RefSeq" id="WP_307175417.1">
    <property type="nucleotide sequence ID" value="NZ_JAUSYP010000001.1"/>
</dbReference>
<evidence type="ECO:0000256" key="1">
    <source>
        <dbReference type="SAM" id="MobiDB-lite"/>
    </source>
</evidence>
<feature type="compositionally biased region" description="Polar residues" evidence="1">
    <location>
        <begin position="1"/>
        <end position="19"/>
    </location>
</feature>
<dbReference type="Proteomes" id="UP001232755">
    <property type="component" value="Unassembled WGS sequence"/>
</dbReference>
<sequence length="536" mass="59650">MSYTSGTDWQYDVPTTGSTHLPPDAGYGRALTNQGYGFEVAVADLIDNSIDAGADKVVVHFLRDADRILTLLIIDNGKGMDEAGLDAAMTVGRRRDYGEGALGMYGTGLKAASLSHASSLTVVSRTRRSRAAGRRLTAEGIEDSFRCDTVDPQYAQDLVDRYDGVIEWQGNIVRWDGVRAFETVARGQSDQFLSKAISRLESHLGLYLHRYLQSGLKLDIAVWDVSSGERGLGEEVDHIAVEALDPFGYKVPGKPGYPREFMAPVEGLGDLRLTAHIWPAKSKQAGFRQIGSLTERQGFYFYRNDRLVQAGGWNGWRDPEGHHVLARVAVDLPSRENNVLSLDVKKESVTVTPGFTDGLDKAVDSKGHTFRSYVLDAETAYRDGSRRSEIVRKPVTPPGKGLDPKVKRVIKEELPEKPGEEPITFTWGVLPPNQFFDLDREHNAVILNKAYREDFNDGRRGGANDAPVTKTLLFLLLEDCFGLGRWERSRQDRLDYWNTILLASVDAQRTRVRNNSPDTSAQSFLFPLDATEDFFT</sequence>
<organism evidence="2 3">
    <name type="scientific">Streptomyces africanus</name>
    <dbReference type="NCBI Taxonomy" id="231024"/>
    <lineage>
        <taxon>Bacteria</taxon>
        <taxon>Bacillati</taxon>
        <taxon>Actinomycetota</taxon>
        <taxon>Actinomycetes</taxon>
        <taxon>Kitasatosporales</taxon>
        <taxon>Streptomycetaceae</taxon>
        <taxon>Streptomyces</taxon>
    </lineage>
</organism>
<dbReference type="InterPro" id="IPR036890">
    <property type="entry name" value="HATPase_C_sf"/>
</dbReference>
<evidence type="ECO:0000313" key="3">
    <source>
        <dbReference type="Proteomes" id="UP001232755"/>
    </source>
</evidence>